<organism evidence="5 6">
    <name type="scientific">Daphnia magna</name>
    <dbReference type="NCBI Taxonomy" id="35525"/>
    <lineage>
        <taxon>Eukaryota</taxon>
        <taxon>Metazoa</taxon>
        <taxon>Ecdysozoa</taxon>
        <taxon>Arthropoda</taxon>
        <taxon>Crustacea</taxon>
        <taxon>Branchiopoda</taxon>
        <taxon>Diplostraca</taxon>
        <taxon>Cladocera</taxon>
        <taxon>Anomopoda</taxon>
        <taxon>Daphniidae</taxon>
        <taxon>Daphnia</taxon>
    </lineage>
</organism>
<protein>
    <recommendedName>
        <fullName evidence="4">Ankyrin repeat domain-containing protein 54</fullName>
    </recommendedName>
</protein>
<sequence length="653" mass="74636">MDSPSVKDRIFQAVRNGSIEELRQLFSDKETILANLSEKDDDERTPLLVAIKEKQFEIIYFLVKTIKDNINIEGNVRSQNIRKMSLFSWSKVDVDMFSIGPPEKDKEFTQTFVCPSSDTEIIRDIANQISVLKLMEYLIDLDYDDVSWFEFVTNSFITSSMPRPEKIIALELMGAAFVIKELLSEIVWEEHTICVRGLQCWEKAFELRNSITNGRLPIPKILQPLSDVARKAIGDVIEGTVPLQLKEMQEHLTYRDSPSMAFAQALLVILRTFGQRDIEHSKPNYFHLKSLLEYGKHILDDGSIRLINVCLLILEHLNNYNGNDSPKCLQIFVEAFLLFSDVIVRLERIPANSAERREELTFTNLLAAIKFGSIIVTKLMFHPPPISIQIQDNCYSVVQRTYALIITVFKLHRPDRGESERLNQVLGRYFRIEKRRKGFTSFLHMAVEKFLETSIDDELMIAVEVIQLFIDNGADPRIIDCDGKTPLHLLAERCSPDCKEPYYSVFEAVLEGGGHLDQVTADGVTVLKILQEKKKQLISGEVLDPRIDAWTNAILLLQCYSAQSIPPKIIMKSTDVFPPNIQEFLAQHHKPLVLFPTPSCTPPVNTSSRLVRVSVYQLLSHRLVTIKRYHRDKSNKALNNLFVFTVRPITVGG</sequence>
<keyword evidence="6" id="KW-1185">Reference proteome</keyword>
<dbReference type="EMBL" id="JAOYFB010000003">
    <property type="protein sequence ID" value="KAK4011601.1"/>
    <property type="molecule type" value="Genomic_DNA"/>
</dbReference>
<dbReference type="InterPro" id="IPR002110">
    <property type="entry name" value="Ankyrin_rpt"/>
</dbReference>
<dbReference type="SUPFAM" id="SSF48403">
    <property type="entry name" value="Ankyrin repeat"/>
    <property type="match status" value="1"/>
</dbReference>
<reference evidence="5 6" key="1">
    <citation type="journal article" date="2023" name="Nucleic Acids Res.">
        <title>The hologenome of Daphnia magna reveals possible DNA methylation and microbiome-mediated evolution of the host genome.</title>
        <authorList>
            <person name="Chaturvedi A."/>
            <person name="Li X."/>
            <person name="Dhandapani V."/>
            <person name="Marshall H."/>
            <person name="Kissane S."/>
            <person name="Cuenca-Cambronero M."/>
            <person name="Asole G."/>
            <person name="Calvet F."/>
            <person name="Ruiz-Romero M."/>
            <person name="Marangio P."/>
            <person name="Guigo R."/>
            <person name="Rago D."/>
            <person name="Mirbahai L."/>
            <person name="Eastwood N."/>
            <person name="Colbourne J.K."/>
            <person name="Zhou J."/>
            <person name="Mallon E."/>
            <person name="Orsini L."/>
        </authorList>
    </citation>
    <scope>NUCLEOTIDE SEQUENCE [LARGE SCALE GENOMIC DNA]</scope>
    <source>
        <strain evidence="5">LRV0_1</strain>
    </source>
</reference>
<evidence type="ECO:0000256" key="3">
    <source>
        <dbReference type="ARBA" id="ARBA00037385"/>
    </source>
</evidence>
<dbReference type="SMART" id="SM00248">
    <property type="entry name" value="ANK"/>
    <property type="match status" value="3"/>
</dbReference>
<dbReference type="PANTHER" id="PTHR24197:SF44">
    <property type="entry name" value="ANKYRIN REPEAT DOMAIN-CONTAINING PROTEIN 54"/>
    <property type="match status" value="1"/>
</dbReference>
<accession>A0ABQ9ZF96</accession>
<evidence type="ECO:0000256" key="2">
    <source>
        <dbReference type="ARBA" id="ARBA00023043"/>
    </source>
</evidence>
<keyword evidence="2" id="KW-0040">ANK repeat</keyword>
<dbReference type="InterPro" id="IPR036770">
    <property type="entry name" value="Ankyrin_rpt-contain_sf"/>
</dbReference>
<dbReference type="Proteomes" id="UP001234178">
    <property type="component" value="Unassembled WGS sequence"/>
</dbReference>
<dbReference type="PANTHER" id="PTHR24197">
    <property type="entry name" value="ANKYRIN REPEAT DOMAIN-CONTAINING PROTEIN 61"/>
    <property type="match status" value="1"/>
</dbReference>
<evidence type="ECO:0000256" key="4">
    <source>
        <dbReference type="ARBA" id="ARBA00039237"/>
    </source>
</evidence>
<proteinExistence type="predicted"/>
<comment type="caution">
    <text evidence="5">The sequence shown here is derived from an EMBL/GenBank/DDBJ whole genome shotgun (WGS) entry which is preliminary data.</text>
</comment>
<evidence type="ECO:0000313" key="6">
    <source>
        <dbReference type="Proteomes" id="UP001234178"/>
    </source>
</evidence>
<evidence type="ECO:0000313" key="5">
    <source>
        <dbReference type="EMBL" id="KAK4011601.1"/>
    </source>
</evidence>
<comment type="function">
    <text evidence="3">Plays an important role in regulating intracellular signaling events associated with erythroid terminal differentiation.</text>
</comment>
<name>A0ABQ9ZF96_9CRUS</name>
<gene>
    <name evidence="5" type="ORF">OUZ56_020720</name>
</gene>
<evidence type="ECO:0000256" key="1">
    <source>
        <dbReference type="ARBA" id="ARBA00022737"/>
    </source>
</evidence>
<dbReference type="Gene3D" id="1.25.40.20">
    <property type="entry name" value="Ankyrin repeat-containing domain"/>
    <property type="match status" value="2"/>
</dbReference>
<keyword evidence="1" id="KW-0677">Repeat</keyword>